<evidence type="ECO:0000259" key="2">
    <source>
        <dbReference type="Pfam" id="PF19031"/>
    </source>
</evidence>
<comment type="similarity">
    <text evidence="1">Belongs to the CCZ1 family.</text>
</comment>
<comment type="caution">
    <text evidence="3">The sequence shown here is derived from an EMBL/GenBank/DDBJ whole genome shotgun (WGS) entry which is preliminary data.</text>
</comment>
<protein>
    <recommendedName>
        <fullName evidence="2">CCZ1/INTU/HSP4 first Longin domain-containing protein</fullName>
    </recommendedName>
</protein>
<name>A0ABR2KAY3_9EUKA</name>
<feature type="domain" description="CCZ1/INTU/HSP4 first Longin" evidence="2">
    <location>
        <begin position="12"/>
        <end position="118"/>
    </location>
</feature>
<evidence type="ECO:0000313" key="4">
    <source>
        <dbReference type="Proteomes" id="UP001470230"/>
    </source>
</evidence>
<proteinExistence type="inferred from homology"/>
<dbReference type="Proteomes" id="UP001470230">
    <property type="component" value="Unassembled WGS sequence"/>
</dbReference>
<dbReference type="InterPro" id="IPR043987">
    <property type="entry name" value="CCZ1/INTU/HSP4_longin_1"/>
</dbReference>
<evidence type="ECO:0000256" key="1">
    <source>
        <dbReference type="ARBA" id="ARBA00005352"/>
    </source>
</evidence>
<organism evidence="3 4">
    <name type="scientific">Tritrichomonas musculus</name>
    <dbReference type="NCBI Taxonomy" id="1915356"/>
    <lineage>
        <taxon>Eukaryota</taxon>
        <taxon>Metamonada</taxon>
        <taxon>Parabasalia</taxon>
        <taxon>Tritrichomonadida</taxon>
        <taxon>Tritrichomonadidae</taxon>
        <taxon>Tritrichomonas</taxon>
    </lineage>
</organism>
<dbReference type="EMBL" id="JAPFFF010000006">
    <property type="protein sequence ID" value="KAK8888043.1"/>
    <property type="molecule type" value="Genomic_DNA"/>
</dbReference>
<gene>
    <name evidence="3" type="ORF">M9Y10_039103</name>
</gene>
<dbReference type="PANTHER" id="PTHR13056">
    <property type="entry name" value="VACUOLAR FUSION PROTEIN CCZ1 HOMOLOG-RELATED"/>
    <property type="match status" value="1"/>
</dbReference>
<reference evidence="3 4" key="1">
    <citation type="submission" date="2024-04" db="EMBL/GenBank/DDBJ databases">
        <title>Tritrichomonas musculus Genome.</title>
        <authorList>
            <person name="Alves-Ferreira E."/>
            <person name="Grigg M."/>
            <person name="Lorenzi H."/>
            <person name="Galac M."/>
        </authorList>
    </citation>
    <scope>NUCLEOTIDE SEQUENCE [LARGE SCALE GENOMIC DNA]</scope>
    <source>
        <strain evidence="3 4">EAF2021</strain>
    </source>
</reference>
<keyword evidence="4" id="KW-1185">Reference proteome</keyword>
<accession>A0ABR2KAY3</accession>
<dbReference type="PANTHER" id="PTHR13056:SF0">
    <property type="entry name" value="VACUOLAR FUSION PROTEIN CCZ1 HOMOLOG-RELATED"/>
    <property type="match status" value="1"/>
</dbReference>
<sequence length="432" mass="50011">MNDLTSNNLLYSFFIFDSTPPTGEGSAPEIYYYFCNDPAIKNDKIYQLNQIGYILAFMTFCRQFSTDLPLDYIFTKNHEYSLLQLSGTVWMGVVLESKTPENRALLNSILNHFRNMFSSYFCPLTNSEEEVPKKKVLKALKVAFPSILKSVDWSRLDFRYLFNSYISQPFKIDMTNICREFLQNNSNIFDNIVIMYRHNRIIYSSFDPSTTRTLAFSMRRRFDHLFLHNPQRETEMLTWMIGLYINKSGFNSIYQQPIFLDGAPHLLVAFRVGYFKIVLTQPPDIEVSEEMLSSIPKRLLPIQQFLDKKNIYYPQKNVPIPFAAATNSYAIHKLAFNTSDLDAVSDSRLDRYFIKSHESAASYDRTATIAEPELGHSFIRCQRKIVNGQMEEELIFSKPPLSSKGISEKLKIFSYAMKSTEKESKDSSCAIA</sequence>
<evidence type="ECO:0000313" key="3">
    <source>
        <dbReference type="EMBL" id="KAK8888043.1"/>
    </source>
</evidence>
<dbReference type="Pfam" id="PF19031">
    <property type="entry name" value="Intu_longin_1"/>
    <property type="match status" value="1"/>
</dbReference>
<dbReference type="InterPro" id="IPR013176">
    <property type="entry name" value="Ccz1"/>
</dbReference>